<reference evidence="3" key="1">
    <citation type="submission" date="2005-09" db="EMBL/GenBank/DDBJ databases">
        <authorList>
            <person name="Mural R.J."/>
            <person name="Li P.W."/>
            <person name="Adams M.D."/>
            <person name="Amanatides P.G."/>
            <person name="Baden-Tillson H."/>
            <person name="Barnstead M."/>
            <person name="Chin S.H."/>
            <person name="Dew I."/>
            <person name="Evans C.A."/>
            <person name="Ferriera S."/>
            <person name="Flanigan M."/>
            <person name="Fosler C."/>
            <person name="Glodek A."/>
            <person name="Gu Z."/>
            <person name="Holt R.A."/>
            <person name="Jennings D."/>
            <person name="Kraft C.L."/>
            <person name="Lu F."/>
            <person name="Nguyen T."/>
            <person name="Nusskern D.R."/>
            <person name="Pfannkoch C.M."/>
            <person name="Sitter C."/>
            <person name="Sutton G.G."/>
            <person name="Venter J.C."/>
            <person name="Wang Z."/>
            <person name="Woodage T."/>
            <person name="Zheng X.H."/>
            <person name="Zhong F."/>
        </authorList>
    </citation>
    <scope>NUCLEOTIDE SEQUENCE [LARGE SCALE GENOMIC DNA]</scope>
    <source>
        <strain>BN</strain>
        <strain evidence="3">Sprague-Dawley</strain>
    </source>
</reference>
<dbReference type="EMBL" id="CH473975">
    <property type="protein sequence ID" value="EDL95337.1"/>
    <property type="molecule type" value="Genomic_DNA"/>
</dbReference>
<feature type="signal peptide" evidence="1">
    <location>
        <begin position="1"/>
        <end position="20"/>
    </location>
</feature>
<sequence>MKKPCHCRLACLARIPVGHACVCHCTLTCKTWVPLARPRVRTKPLALTQFGALHVITWSRQTELWPGVFRCHPTPKRRAYLLYVPRQYPLHLVCREMPMQGTPHNSDDSLPLLCSLVPSGKT</sequence>
<evidence type="ECO:0000313" key="3">
    <source>
        <dbReference type="Proteomes" id="UP000234681"/>
    </source>
</evidence>
<proteinExistence type="predicted"/>
<dbReference type="AlphaFoldDB" id="A6J413"/>
<keyword evidence="1" id="KW-0732">Signal</keyword>
<accession>A6J413</accession>
<name>A6J413_RAT</name>
<evidence type="ECO:0000256" key="1">
    <source>
        <dbReference type="SAM" id="SignalP"/>
    </source>
</evidence>
<organism evidence="2 3">
    <name type="scientific">Rattus norvegicus</name>
    <name type="common">Rat</name>
    <dbReference type="NCBI Taxonomy" id="10116"/>
    <lineage>
        <taxon>Eukaryota</taxon>
        <taxon>Metazoa</taxon>
        <taxon>Chordata</taxon>
        <taxon>Craniata</taxon>
        <taxon>Vertebrata</taxon>
        <taxon>Euteleostomi</taxon>
        <taxon>Mammalia</taxon>
        <taxon>Eutheria</taxon>
        <taxon>Euarchontoglires</taxon>
        <taxon>Glires</taxon>
        <taxon>Rodentia</taxon>
        <taxon>Myomorpha</taxon>
        <taxon>Muroidea</taxon>
        <taxon>Muridae</taxon>
        <taxon>Murinae</taxon>
        <taxon>Rattus</taxon>
    </lineage>
</organism>
<gene>
    <name evidence="2" type="ORF">rCG_58455</name>
</gene>
<dbReference type="Proteomes" id="UP000234681">
    <property type="component" value="Chromosome 8"/>
</dbReference>
<protein>
    <submittedName>
        <fullName evidence="2">RCG58455, isoform CRA_b</fullName>
    </submittedName>
</protein>
<evidence type="ECO:0000313" key="2">
    <source>
        <dbReference type="EMBL" id="EDL95337.1"/>
    </source>
</evidence>
<feature type="chain" id="PRO_5039905624" evidence="1">
    <location>
        <begin position="21"/>
        <end position="122"/>
    </location>
</feature>